<dbReference type="GO" id="GO:0051536">
    <property type="term" value="F:iron-sulfur cluster binding"/>
    <property type="evidence" value="ECO:0007669"/>
    <property type="project" value="UniProtKB-KW"/>
</dbReference>
<gene>
    <name evidence="5" type="ORF">AMK68_03030</name>
</gene>
<dbReference type="PROSITE" id="PS51379">
    <property type="entry name" value="4FE4S_FER_2"/>
    <property type="match status" value="2"/>
</dbReference>
<dbReference type="EMBL" id="LIZY01000061">
    <property type="protein sequence ID" value="KPJ63811.1"/>
    <property type="molecule type" value="Genomic_DNA"/>
</dbReference>
<evidence type="ECO:0000256" key="2">
    <source>
        <dbReference type="ARBA" id="ARBA00023004"/>
    </source>
</evidence>
<feature type="domain" description="4Fe-4S ferredoxin-type" evidence="4">
    <location>
        <begin position="36"/>
        <end position="58"/>
    </location>
</feature>
<feature type="domain" description="4Fe-4S ferredoxin-type" evidence="4">
    <location>
        <begin position="1"/>
        <end position="30"/>
    </location>
</feature>
<proteinExistence type="predicted"/>
<keyword evidence="1" id="KW-0479">Metal-binding</keyword>
<reference evidence="5 6" key="1">
    <citation type="journal article" date="2015" name="Microbiome">
        <title>Genomic resolution of linkages in carbon, nitrogen, and sulfur cycling among widespread estuary sediment bacteria.</title>
        <authorList>
            <person name="Baker B.J."/>
            <person name="Lazar C.S."/>
            <person name="Teske A.P."/>
            <person name="Dick G.J."/>
        </authorList>
    </citation>
    <scope>NUCLEOTIDE SEQUENCE [LARGE SCALE GENOMIC DNA]</scope>
    <source>
        <strain evidence="5">DG_56</strain>
    </source>
</reference>
<evidence type="ECO:0000259" key="4">
    <source>
        <dbReference type="PROSITE" id="PS51379"/>
    </source>
</evidence>
<name>A0A0S7XNK4_9BACT</name>
<sequence length="80" mass="8689">MPVIIIEDKCNGCQLCVKACPYGAVEVADGKARLLENCNHCAVCVSACRFEAMRLEEPAPCRAVDVSSYRGVWVVAERGN</sequence>
<comment type="caution">
    <text evidence="5">The sequence shown here is derived from an EMBL/GenBank/DDBJ whole genome shotgun (WGS) entry which is preliminary data.</text>
</comment>
<dbReference type="GO" id="GO:0046872">
    <property type="term" value="F:metal ion binding"/>
    <property type="evidence" value="ECO:0007669"/>
    <property type="project" value="UniProtKB-KW"/>
</dbReference>
<dbReference type="Pfam" id="PF00037">
    <property type="entry name" value="Fer4"/>
    <property type="match status" value="1"/>
</dbReference>
<dbReference type="SUPFAM" id="SSF54862">
    <property type="entry name" value="4Fe-4S ferredoxins"/>
    <property type="match status" value="1"/>
</dbReference>
<dbReference type="Proteomes" id="UP000052020">
    <property type="component" value="Unassembled WGS sequence"/>
</dbReference>
<dbReference type="Gene3D" id="3.30.70.20">
    <property type="match status" value="1"/>
</dbReference>
<dbReference type="Pfam" id="PF12800">
    <property type="entry name" value="Fer4_4"/>
    <property type="match status" value="1"/>
</dbReference>
<keyword evidence="3" id="KW-0411">Iron-sulfur</keyword>
<evidence type="ECO:0000313" key="6">
    <source>
        <dbReference type="Proteomes" id="UP000052020"/>
    </source>
</evidence>
<evidence type="ECO:0000313" key="5">
    <source>
        <dbReference type="EMBL" id="KPJ63811.1"/>
    </source>
</evidence>
<organism evidence="5 6">
    <name type="scientific">candidate division KD3-62 bacterium DG_56</name>
    <dbReference type="NCBI Taxonomy" id="1704032"/>
    <lineage>
        <taxon>Bacteria</taxon>
        <taxon>candidate division KD3-62</taxon>
    </lineage>
</organism>
<keyword evidence="2" id="KW-0408">Iron</keyword>
<dbReference type="PROSITE" id="PS00198">
    <property type="entry name" value="4FE4S_FER_1"/>
    <property type="match status" value="1"/>
</dbReference>
<accession>A0A0S7XNK4</accession>
<protein>
    <recommendedName>
        <fullName evidence="4">4Fe-4S ferredoxin-type domain-containing protein</fullName>
    </recommendedName>
</protein>
<evidence type="ECO:0000256" key="1">
    <source>
        <dbReference type="ARBA" id="ARBA00022723"/>
    </source>
</evidence>
<feature type="non-terminal residue" evidence="5">
    <location>
        <position position="80"/>
    </location>
</feature>
<dbReference type="AlphaFoldDB" id="A0A0S7XNK4"/>
<dbReference type="InterPro" id="IPR017900">
    <property type="entry name" value="4Fe4S_Fe_S_CS"/>
</dbReference>
<dbReference type="InterPro" id="IPR017896">
    <property type="entry name" value="4Fe4S_Fe-S-bd"/>
</dbReference>
<evidence type="ECO:0000256" key="3">
    <source>
        <dbReference type="ARBA" id="ARBA00023014"/>
    </source>
</evidence>